<gene>
    <name evidence="2" type="ORF">SPPG_08717</name>
</gene>
<dbReference type="InParanoid" id="A0A0L0H3R9"/>
<dbReference type="EMBL" id="KQ257474">
    <property type="protein sequence ID" value="KNC95852.1"/>
    <property type="molecule type" value="Genomic_DNA"/>
</dbReference>
<dbReference type="RefSeq" id="XP_016603892.1">
    <property type="nucleotide sequence ID" value="XM_016756872.1"/>
</dbReference>
<dbReference type="OrthoDB" id="332863at2759"/>
<dbReference type="InterPro" id="IPR036866">
    <property type="entry name" value="RibonucZ/Hydroxyglut_hydro"/>
</dbReference>
<name>A0A0L0H3R9_SPIPD</name>
<evidence type="ECO:0000313" key="2">
    <source>
        <dbReference type="EMBL" id="KNC95852.1"/>
    </source>
</evidence>
<dbReference type="OMA" id="DCILLSH"/>
<dbReference type="SUPFAM" id="SSF56281">
    <property type="entry name" value="Metallo-hydrolase/oxidoreductase"/>
    <property type="match status" value="1"/>
</dbReference>
<dbReference type="GeneID" id="27691860"/>
<dbReference type="InterPro" id="IPR001279">
    <property type="entry name" value="Metallo-B-lactamas"/>
</dbReference>
<dbReference type="AlphaFoldDB" id="A0A0L0H3R9"/>
<dbReference type="PANTHER" id="PTHR43546:SF7">
    <property type="entry name" value="METALLO-BETA-LACTAMASE DOMAIN-CONTAINING PROTEIN"/>
    <property type="match status" value="1"/>
</dbReference>
<dbReference type="PANTHER" id="PTHR43546">
    <property type="entry name" value="UPF0173 METAL-DEPENDENT HYDROLASE MJ1163-RELATED"/>
    <property type="match status" value="1"/>
</dbReference>
<protein>
    <recommendedName>
        <fullName evidence="1">Metallo-beta-lactamase domain-containing protein</fullName>
    </recommendedName>
</protein>
<dbReference type="Proteomes" id="UP000053201">
    <property type="component" value="Unassembled WGS sequence"/>
</dbReference>
<dbReference type="InterPro" id="IPR050114">
    <property type="entry name" value="UPF0173_UPF0282_UlaG_hydrolase"/>
</dbReference>
<dbReference type="Pfam" id="PF12706">
    <property type="entry name" value="Lactamase_B_2"/>
    <property type="match status" value="1"/>
</dbReference>
<proteinExistence type="predicted"/>
<sequence length="331" mass="36583">MPVELDPNAIFVHRLHLEPTTKDSSPRLSRSEDAEKFVSGSIFFVGTATCIIKWAGLTLMTDPNFLHQGDHVHLGPGITAQRVTNPAINLEDIPPIDAIVLSHFHEDHFDKLVQKDLEKSIPIITTSEAAKELAKIGFMSVFPLERWESALVAKGDAKIVVTAMPAKHAPTGLGFALPDTMGTVLTFVASHEEHEAELDLEKIGELVDKGVFKMYISGDTLMHDDLKDIPKRYPKIDLGLFHLGGTTILGTFIVTMDAKQGVECIRLIRPKTAIPIHYNDYDVFKSDLEDFKRAALDSGLATDPETQIVYLAHGDTYDFVIDKKRFGGNLA</sequence>
<evidence type="ECO:0000313" key="3">
    <source>
        <dbReference type="Proteomes" id="UP000053201"/>
    </source>
</evidence>
<dbReference type="Gene3D" id="3.60.15.10">
    <property type="entry name" value="Ribonuclease Z/Hydroxyacylglutathione hydrolase-like"/>
    <property type="match status" value="1"/>
</dbReference>
<accession>A0A0L0H3R9</accession>
<dbReference type="eggNOG" id="ENOG502RW27">
    <property type="taxonomic scope" value="Eukaryota"/>
</dbReference>
<reference evidence="2 3" key="1">
    <citation type="submission" date="2009-08" db="EMBL/GenBank/DDBJ databases">
        <title>The Genome Sequence of Spizellomyces punctatus strain DAOM BR117.</title>
        <authorList>
            <consortium name="The Broad Institute Genome Sequencing Platform"/>
            <person name="Russ C."/>
            <person name="Cuomo C."/>
            <person name="Shea T."/>
            <person name="Young S.K."/>
            <person name="Zeng Q."/>
            <person name="Koehrsen M."/>
            <person name="Haas B."/>
            <person name="Borodovsky M."/>
            <person name="Guigo R."/>
            <person name="Alvarado L."/>
            <person name="Berlin A."/>
            <person name="Bochicchio J."/>
            <person name="Borenstein D."/>
            <person name="Chapman S."/>
            <person name="Chen Z."/>
            <person name="Engels R."/>
            <person name="Freedman E."/>
            <person name="Gellesch M."/>
            <person name="Goldberg J."/>
            <person name="Griggs A."/>
            <person name="Gujja S."/>
            <person name="Heiman D."/>
            <person name="Hepburn T."/>
            <person name="Howarth C."/>
            <person name="Jen D."/>
            <person name="Larson L."/>
            <person name="Lewis B."/>
            <person name="Mehta T."/>
            <person name="Park D."/>
            <person name="Pearson M."/>
            <person name="Roberts A."/>
            <person name="Saif S."/>
            <person name="Shenoy N."/>
            <person name="Sisk P."/>
            <person name="Stolte C."/>
            <person name="Sykes S."/>
            <person name="Thomson T."/>
            <person name="Walk T."/>
            <person name="White J."/>
            <person name="Yandava C."/>
            <person name="Burger G."/>
            <person name="Gray M.W."/>
            <person name="Holland P.W.H."/>
            <person name="King N."/>
            <person name="Lang F.B.F."/>
            <person name="Roger A.J."/>
            <person name="Ruiz-Trillo I."/>
            <person name="Lander E."/>
            <person name="Nusbaum C."/>
        </authorList>
    </citation>
    <scope>NUCLEOTIDE SEQUENCE [LARGE SCALE GENOMIC DNA]</scope>
    <source>
        <strain evidence="2 3">DAOM BR117</strain>
    </source>
</reference>
<organism evidence="2 3">
    <name type="scientific">Spizellomyces punctatus (strain DAOM BR117)</name>
    <dbReference type="NCBI Taxonomy" id="645134"/>
    <lineage>
        <taxon>Eukaryota</taxon>
        <taxon>Fungi</taxon>
        <taxon>Fungi incertae sedis</taxon>
        <taxon>Chytridiomycota</taxon>
        <taxon>Chytridiomycota incertae sedis</taxon>
        <taxon>Chytridiomycetes</taxon>
        <taxon>Spizellomycetales</taxon>
        <taxon>Spizellomycetaceae</taxon>
        <taxon>Spizellomyces</taxon>
    </lineage>
</organism>
<keyword evidence="3" id="KW-1185">Reference proteome</keyword>
<dbReference type="VEuPathDB" id="FungiDB:SPPG_08717"/>
<feature type="domain" description="Metallo-beta-lactamase" evidence="1">
    <location>
        <begin position="76"/>
        <end position="278"/>
    </location>
</feature>
<evidence type="ECO:0000259" key="1">
    <source>
        <dbReference type="Pfam" id="PF12706"/>
    </source>
</evidence>